<dbReference type="STRING" id="2309.CF15_02830"/>
<dbReference type="InterPro" id="IPR013651">
    <property type="entry name" value="ATP-grasp_RimK-type"/>
</dbReference>
<evidence type="ECO:0000256" key="4">
    <source>
        <dbReference type="PROSITE-ProRule" id="PRU00409"/>
    </source>
</evidence>
<proteinExistence type="predicted"/>
<dbReference type="EMBL" id="LNTB01000001">
    <property type="protein sequence ID" value="KSW12676.1"/>
    <property type="molecule type" value="Genomic_DNA"/>
</dbReference>
<dbReference type="Gene3D" id="3.30.470.20">
    <property type="entry name" value="ATP-grasp fold, B domain"/>
    <property type="match status" value="1"/>
</dbReference>
<gene>
    <name evidence="6" type="ORF">CF15_02830</name>
</gene>
<dbReference type="InterPro" id="IPR011761">
    <property type="entry name" value="ATP-grasp"/>
</dbReference>
<dbReference type="InterPro" id="IPR004666">
    <property type="entry name" value="Rp_bS6_RimK/Lys_biosynth_LsyX"/>
</dbReference>
<keyword evidence="1" id="KW-0479">Metal-binding</keyword>
<protein>
    <submittedName>
        <fullName evidence="6">RimK family alpha-L-glutamate ligase</fullName>
    </submittedName>
</protein>
<keyword evidence="2 4" id="KW-0547">Nucleotide-binding</keyword>
<evidence type="ECO:0000256" key="3">
    <source>
        <dbReference type="ARBA" id="ARBA00022840"/>
    </source>
</evidence>
<evidence type="ECO:0000256" key="2">
    <source>
        <dbReference type="ARBA" id="ARBA00022741"/>
    </source>
</evidence>
<dbReference type="NCBIfam" id="TIGR00768">
    <property type="entry name" value="rimK_fam"/>
    <property type="match status" value="1"/>
</dbReference>
<dbReference type="Gene3D" id="3.30.1490.20">
    <property type="entry name" value="ATP-grasp fold, A domain"/>
    <property type="match status" value="1"/>
</dbReference>
<dbReference type="AlphaFoldDB" id="A0A0V8RXB5"/>
<dbReference type="Proteomes" id="UP000053352">
    <property type="component" value="Unassembled WGS sequence"/>
</dbReference>
<feature type="domain" description="ATP-grasp" evidence="5">
    <location>
        <begin position="109"/>
        <end position="290"/>
    </location>
</feature>
<evidence type="ECO:0000313" key="7">
    <source>
        <dbReference type="Proteomes" id="UP000053352"/>
    </source>
</evidence>
<organism evidence="6 7">
    <name type="scientific">Pyrodictium occultum</name>
    <dbReference type="NCBI Taxonomy" id="2309"/>
    <lineage>
        <taxon>Archaea</taxon>
        <taxon>Thermoproteota</taxon>
        <taxon>Thermoprotei</taxon>
        <taxon>Desulfurococcales</taxon>
        <taxon>Pyrodictiaceae</taxon>
        <taxon>Pyrodictium</taxon>
    </lineage>
</organism>
<keyword evidence="6" id="KW-0436">Ligase</keyword>
<dbReference type="InterPro" id="IPR013815">
    <property type="entry name" value="ATP_grasp_subdomain_1"/>
</dbReference>
<comment type="caution">
    <text evidence="6">The sequence shown here is derived from an EMBL/GenBank/DDBJ whole genome shotgun (WGS) entry which is preliminary data.</text>
</comment>
<dbReference type="PANTHER" id="PTHR21621:SF0">
    <property type="entry name" value="BETA-CITRYLGLUTAMATE SYNTHASE B-RELATED"/>
    <property type="match status" value="1"/>
</dbReference>
<dbReference type="SUPFAM" id="SSF56059">
    <property type="entry name" value="Glutathione synthetase ATP-binding domain-like"/>
    <property type="match status" value="1"/>
</dbReference>
<dbReference type="GO" id="GO:0046872">
    <property type="term" value="F:metal ion binding"/>
    <property type="evidence" value="ECO:0007669"/>
    <property type="project" value="UniProtKB-KW"/>
</dbReference>
<dbReference type="PROSITE" id="PS50975">
    <property type="entry name" value="ATP_GRASP"/>
    <property type="match status" value="1"/>
</dbReference>
<reference evidence="6 7" key="1">
    <citation type="submission" date="2015-11" db="EMBL/GenBank/DDBJ databases">
        <title>Genome sequence of Pyrodictium occultum PL-19, a marine hyperthermophilic archaeon isolated from Volcano, Italy.</title>
        <authorList>
            <person name="Utturkar S."/>
            <person name="Huber H."/>
            <person name="Leptihn S."/>
            <person name="Brown S."/>
            <person name="Stetter K.O."/>
            <person name="Podar M."/>
        </authorList>
    </citation>
    <scope>NUCLEOTIDE SEQUENCE [LARGE SCALE GENOMIC DNA]</scope>
    <source>
        <strain evidence="6 7">PL-19</strain>
    </source>
</reference>
<dbReference type="GO" id="GO:0016879">
    <property type="term" value="F:ligase activity, forming carbon-nitrogen bonds"/>
    <property type="evidence" value="ECO:0007669"/>
    <property type="project" value="TreeGrafter"/>
</dbReference>
<accession>A0A0V8RXB5</accession>
<dbReference type="PANTHER" id="PTHR21621">
    <property type="entry name" value="RIBOSOMAL PROTEIN S6 MODIFICATION PROTEIN"/>
    <property type="match status" value="1"/>
</dbReference>
<keyword evidence="3 4" id="KW-0067">ATP-binding</keyword>
<evidence type="ECO:0000259" key="5">
    <source>
        <dbReference type="PROSITE" id="PS50975"/>
    </source>
</evidence>
<dbReference type="Pfam" id="PF08443">
    <property type="entry name" value="RimK"/>
    <property type="match status" value="1"/>
</dbReference>
<evidence type="ECO:0000256" key="1">
    <source>
        <dbReference type="ARBA" id="ARBA00022723"/>
    </source>
</evidence>
<dbReference type="Gene3D" id="3.40.50.20">
    <property type="match status" value="1"/>
</dbReference>
<dbReference type="RefSeq" id="WP_058370438.1">
    <property type="nucleotide sequence ID" value="NZ_LNTB01000001.1"/>
</dbReference>
<dbReference type="OrthoDB" id="33241at2157"/>
<sequence>MTRVAILHNSPQPTWSSRRLMKALSELGAKPVYMVWGYTGVGVGSQCPLRYRGRCLDVDAIIVRGFGRGLSVEKYMYRHAFLKAAESEGILVVNPADAIFTARDKFTSLRLLSKHGIPVPYTVVSENPSEALMEVGRLGRAVLKPITGSLGLGSFMVSSIDTAYYIVNLLLSLNQPIYLQRYLEKKGNRDLRVFVVEDRAVAAIYREAPHGFWKTNIARGARAVPASPRSEIVEAAVKSSQILGLIYAGVDIIEYEEGFAVIEVNASPLWRGLQSATGIDPARHIAEAVLRRARR</sequence>
<evidence type="ECO:0000313" key="6">
    <source>
        <dbReference type="EMBL" id="KSW12676.1"/>
    </source>
</evidence>
<keyword evidence="7" id="KW-1185">Reference proteome</keyword>
<dbReference type="GO" id="GO:0005737">
    <property type="term" value="C:cytoplasm"/>
    <property type="evidence" value="ECO:0007669"/>
    <property type="project" value="TreeGrafter"/>
</dbReference>
<name>A0A0V8RXB5_PYROC</name>
<dbReference type="GO" id="GO:0005524">
    <property type="term" value="F:ATP binding"/>
    <property type="evidence" value="ECO:0007669"/>
    <property type="project" value="UniProtKB-UniRule"/>
</dbReference>